<sequence>MAFYLVSKAGPCWGRVVTNDELHHPFVNTHDELKSFSLTAHTRQTCTGCPCSISLGPHLLNE</sequence>
<dbReference type="EMBL" id="CP003825">
    <property type="protein sequence ID" value="AGV14425.1"/>
    <property type="molecule type" value="Genomic_DNA"/>
</dbReference>
<gene>
    <name evidence="1" type="ORF">CNAG_02253</name>
</gene>
<dbReference type="HOGENOM" id="CLU_2922568_0_0_1"/>
<dbReference type="GeneID" id="23885897"/>
<evidence type="ECO:0000313" key="2">
    <source>
        <dbReference type="Proteomes" id="UP000010091"/>
    </source>
</evidence>
<accession>T2BML6</accession>
<dbReference type="KEGG" id="cng:CNAG_02253"/>
<reference evidence="1 2" key="1">
    <citation type="journal article" date="2014" name="PLoS Genet.">
        <title>Analysis of the genome and transcriptome of Cryptococcus neoformans var. grubii reveals complex RNA expression and microevolution leading to virulence attenuation.</title>
        <authorList>
            <person name="Janbon G."/>
            <person name="Ormerod K.L."/>
            <person name="Paulet D."/>
            <person name="Byrnes E.J.III."/>
            <person name="Yadav V."/>
            <person name="Chatterjee G."/>
            <person name="Mullapudi N."/>
            <person name="Hon C.C."/>
            <person name="Billmyre R.B."/>
            <person name="Brunel F."/>
            <person name="Bahn Y.S."/>
            <person name="Chen W."/>
            <person name="Chen Y."/>
            <person name="Chow E.W."/>
            <person name="Coppee J.Y."/>
            <person name="Floyd-Averette A."/>
            <person name="Gaillardin C."/>
            <person name="Gerik K.J."/>
            <person name="Goldberg J."/>
            <person name="Gonzalez-Hilarion S."/>
            <person name="Gujja S."/>
            <person name="Hamlin J.L."/>
            <person name="Hsueh Y.P."/>
            <person name="Ianiri G."/>
            <person name="Jones S."/>
            <person name="Kodira C.D."/>
            <person name="Kozubowski L."/>
            <person name="Lam W."/>
            <person name="Marra M."/>
            <person name="Mesner L.D."/>
            <person name="Mieczkowski P.A."/>
            <person name="Moyrand F."/>
            <person name="Nielsen K."/>
            <person name="Proux C."/>
            <person name="Rossignol T."/>
            <person name="Schein J.E."/>
            <person name="Sun S."/>
            <person name="Wollschlaeger C."/>
            <person name="Wood I.A."/>
            <person name="Zeng Q."/>
            <person name="Neuveglise C."/>
            <person name="Newlon C.S."/>
            <person name="Perfect J.R."/>
            <person name="Lodge J.K."/>
            <person name="Idnurm A."/>
            <person name="Stajich J.E."/>
            <person name="Kronstad J.W."/>
            <person name="Sanyal K."/>
            <person name="Heitman J."/>
            <person name="Fraser J.A."/>
            <person name="Cuomo C.A."/>
            <person name="Dietrich F.S."/>
        </authorList>
    </citation>
    <scope>NUCLEOTIDE SEQUENCE [LARGE SCALE GENOMIC DNA]</scope>
    <source>
        <strain evidence="2">H99 / ATCC 208821 / CBS 10515 / FGSC 9487</strain>
    </source>
</reference>
<dbReference type="Proteomes" id="UP000010091">
    <property type="component" value="Chromosome 6"/>
</dbReference>
<name>T2BML6_CRYN9</name>
<dbReference type="RefSeq" id="XP_012050037.1">
    <property type="nucleotide sequence ID" value="XM_012194647.1"/>
</dbReference>
<proteinExistence type="predicted"/>
<protein>
    <submittedName>
        <fullName evidence="1">Uncharacterized protein</fullName>
    </submittedName>
</protein>
<evidence type="ECO:0000313" key="1">
    <source>
        <dbReference type="EMBL" id="AGV14425.1"/>
    </source>
</evidence>
<organism evidence="1 2">
    <name type="scientific">Cryptococcus neoformans (strain H99 / ATCC 208821 / CBS 10515 / FGSC 9487)</name>
    <name type="common">Cryptococcus neoformans var. grubii serotype A</name>
    <dbReference type="NCBI Taxonomy" id="235443"/>
    <lineage>
        <taxon>Eukaryota</taxon>
        <taxon>Fungi</taxon>
        <taxon>Dikarya</taxon>
        <taxon>Basidiomycota</taxon>
        <taxon>Agaricomycotina</taxon>
        <taxon>Tremellomycetes</taxon>
        <taxon>Tremellales</taxon>
        <taxon>Cryptococcaceae</taxon>
        <taxon>Cryptococcus</taxon>
        <taxon>Cryptococcus neoformans species complex</taxon>
    </lineage>
</organism>
<keyword evidence="2" id="KW-1185">Reference proteome</keyword>
<dbReference type="VEuPathDB" id="FungiDB:CNAG_02253"/>
<dbReference type="AlphaFoldDB" id="T2BML6"/>